<dbReference type="AlphaFoldDB" id="A0A2M4CB06"/>
<accession>A0A2M4CB06</accession>
<name>A0A2M4CB06_9DIPT</name>
<protein>
    <submittedName>
        <fullName evidence="1">Putative secreted protein</fullName>
    </submittedName>
</protein>
<evidence type="ECO:0000313" key="1">
    <source>
        <dbReference type="EMBL" id="MBW62494.1"/>
    </source>
</evidence>
<dbReference type="EMBL" id="GGFJ01013353">
    <property type="protein sequence ID" value="MBW62494.1"/>
    <property type="molecule type" value="Transcribed_RNA"/>
</dbReference>
<sequence length="83" mass="9005">MVVVMMMRSGPRLANERSVFLSLLLHGWLAIEPDSSIPSFNAGTLHELRAAAAFHLVPTTGSLECEEHGIPGFRATRAQPPPI</sequence>
<reference evidence="1" key="1">
    <citation type="submission" date="2018-01" db="EMBL/GenBank/DDBJ databases">
        <title>An insight into the sialome of Amazonian anophelines.</title>
        <authorList>
            <person name="Ribeiro J.M."/>
            <person name="Scarpassa V."/>
            <person name="Calvo E."/>
        </authorList>
    </citation>
    <scope>NUCLEOTIDE SEQUENCE</scope>
    <source>
        <tissue evidence="1">Salivary glands</tissue>
    </source>
</reference>
<proteinExistence type="predicted"/>
<organism evidence="1">
    <name type="scientific">Anopheles marajoara</name>
    <dbReference type="NCBI Taxonomy" id="58244"/>
    <lineage>
        <taxon>Eukaryota</taxon>
        <taxon>Metazoa</taxon>
        <taxon>Ecdysozoa</taxon>
        <taxon>Arthropoda</taxon>
        <taxon>Hexapoda</taxon>
        <taxon>Insecta</taxon>
        <taxon>Pterygota</taxon>
        <taxon>Neoptera</taxon>
        <taxon>Endopterygota</taxon>
        <taxon>Diptera</taxon>
        <taxon>Nematocera</taxon>
        <taxon>Culicoidea</taxon>
        <taxon>Culicidae</taxon>
        <taxon>Anophelinae</taxon>
        <taxon>Anopheles</taxon>
    </lineage>
</organism>